<dbReference type="InterPro" id="IPR052727">
    <property type="entry name" value="Rab4/Rab5_effector"/>
</dbReference>
<dbReference type="InterPro" id="IPR023393">
    <property type="entry name" value="START-like_dom_sf"/>
</dbReference>
<proteinExistence type="predicted"/>
<dbReference type="PROSITE" id="PS50848">
    <property type="entry name" value="START"/>
    <property type="match status" value="1"/>
</dbReference>
<feature type="compositionally biased region" description="Basic and acidic residues" evidence="5">
    <location>
        <begin position="461"/>
        <end position="496"/>
    </location>
</feature>
<evidence type="ECO:0000259" key="7">
    <source>
        <dbReference type="PROSITE" id="PS50848"/>
    </source>
</evidence>
<dbReference type="GO" id="GO:0008270">
    <property type="term" value="F:zinc ion binding"/>
    <property type="evidence" value="ECO:0007669"/>
    <property type="project" value="UniProtKB-KW"/>
</dbReference>
<dbReference type="Pfam" id="PF01363">
    <property type="entry name" value="FYVE"/>
    <property type="match status" value="1"/>
</dbReference>
<dbReference type="AlphaFoldDB" id="A0AAV1UPG0"/>
<dbReference type="InterPro" id="IPR011011">
    <property type="entry name" value="Znf_FYVE_PHD"/>
</dbReference>
<keyword evidence="3" id="KW-0862">Zinc</keyword>
<feature type="compositionally biased region" description="Basic and acidic residues" evidence="5">
    <location>
        <begin position="508"/>
        <end position="517"/>
    </location>
</feature>
<dbReference type="Proteomes" id="UP001162060">
    <property type="component" value="Unassembled WGS sequence"/>
</dbReference>
<organism evidence="8 9">
    <name type="scientific">Peronospora matthiolae</name>
    <dbReference type="NCBI Taxonomy" id="2874970"/>
    <lineage>
        <taxon>Eukaryota</taxon>
        <taxon>Sar</taxon>
        <taxon>Stramenopiles</taxon>
        <taxon>Oomycota</taxon>
        <taxon>Peronosporomycetes</taxon>
        <taxon>Peronosporales</taxon>
        <taxon>Peronosporaceae</taxon>
        <taxon>Peronospora</taxon>
    </lineage>
</organism>
<evidence type="ECO:0000259" key="6">
    <source>
        <dbReference type="PROSITE" id="PS50178"/>
    </source>
</evidence>
<dbReference type="InterPro" id="IPR017455">
    <property type="entry name" value="Znf_FYVE-rel"/>
</dbReference>
<protein>
    <recommendedName>
        <fullName evidence="10">FYVE-type domain-containing protein</fullName>
    </recommendedName>
</protein>
<keyword evidence="1" id="KW-0479">Metal-binding</keyword>
<accession>A0AAV1UPG0</accession>
<evidence type="ECO:0000256" key="5">
    <source>
        <dbReference type="SAM" id="MobiDB-lite"/>
    </source>
</evidence>
<dbReference type="GO" id="GO:0008289">
    <property type="term" value="F:lipid binding"/>
    <property type="evidence" value="ECO:0007669"/>
    <property type="project" value="InterPro"/>
</dbReference>
<dbReference type="Gene3D" id="3.30.40.10">
    <property type="entry name" value="Zinc/RING finger domain, C3HC4 (zinc finger)"/>
    <property type="match status" value="1"/>
</dbReference>
<evidence type="ECO:0000313" key="8">
    <source>
        <dbReference type="EMBL" id="CAK7936380.1"/>
    </source>
</evidence>
<feature type="compositionally biased region" description="Basic and acidic residues" evidence="5">
    <location>
        <begin position="702"/>
        <end position="714"/>
    </location>
</feature>
<evidence type="ECO:0000256" key="2">
    <source>
        <dbReference type="ARBA" id="ARBA00022771"/>
    </source>
</evidence>
<feature type="domain" description="START" evidence="7">
    <location>
        <begin position="55"/>
        <end position="273"/>
    </location>
</feature>
<dbReference type="PANTHER" id="PTHR13510:SF44">
    <property type="entry name" value="RABENOSYN-5"/>
    <property type="match status" value="1"/>
</dbReference>
<evidence type="ECO:0000256" key="1">
    <source>
        <dbReference type="ARBA" id="ARBA00022723"/>
    </source>
</evidence>
<reference evidence="8" key="1">
    <citation type="submission" date="2024-01" db="EMBL/GenBank/DDBJ databases">
        <authorList>
            <person name="Webb A."/>
        </authorList>
    </citation>
    <scope>NUCLEOTIDE SEQUENCE</scope>
    <source>
        <strain evidence="8">Pm1</strain>
    </source>
</reference>
<dbReference type="SMART" id="SM00064">
    <property type="entry name" value="FYVE"/>
    <property type="match status" value="1"/>
</dbReference>
<dbReference type="SUPFAM" id="SSF55961">
    <property type="entry name" value="Bet v1-like"/>
    <property type="match status" value="1"/>
</dbReference>
<feature type="region of interest" description="Disordered" evidence="5">
    <location>
        <begin position="397"/>
        <end position="546"/>
    </location>
</feature>
<dbReference type="InterPro" id="IPR013083">
    <property type="entry name" value="Znf_RING/FYVE/PHD"/>
</dbReference>
<keyword evidence="2 4" id="KW-0863">Zinc-finger</keyword>
<feature type="compositionally biased region" description="Basic and acidic residues" evidence="5">
    <location>
        <begin position="771"/>
        <end position="782"/>
    </location>
</feature>
<evidence type="ECO:0008006" key="10">
    <source>
        <dbReference type="Google" id="ProtNLM"/>
    </source>
</evidence>
<feature type="compositionally biased region" description="Low complexity" evidence="5">
    <location>
        <begin position="13"/>
        <end position="29"/>
    </location>
</feature>
<feature type="region of interest" description="Disordered" evidence="5">
    <location>
        <begin position="764"/>
        <end position="801"/>
    </location>
</feature>
<gene>
    <name evidence="8" type="ORF">PM001_LOCUS21530</name>
</gene>
<feature type="region of interest" description="Disordered" evidence="5">
    <location>
        <begin position="828"/>
        <end position="851"/>
    </location>
</feature>
<feature type="compositionally biased region" description="Polar residues" evidence="5">
    <location>
        <begin position="842"/>
        <end position="851"/>
    </location>
</feature>
<feature type="compositionally biased region" description="Polar residues" evidence="5">
    <location>
        <begin position="527"/>
        <end position="544"/>
    </location>
</feature>
<dbReference type="Gene3D" id="3.30.530.20">
    <property type="match status" value="1"/>
</dbReference>
<dbReference type="InterPro" id="IPR000306">
    <property type="entry name" value="Znf_FYVE"/>
</dbReference>
<dbReference type="PROSITE" id="PS50178">
    <property type="entry name" value="ZF_FYVE"/>
    <property type="match status" value="1"/>
</dbReference>
<dbReference type="SUPFAM" id="SSF57903">
    <property type="entry name" value="FYVE/PHD zinc finger"/>
    <property type="match status" value="1"/>
</dbReference>
<evidence type="ECO:0000313" key="9">
    <source>
        <dbReference type="Proteomes" id="UP001162060"/>
    </source>
</evidence>
<evidence type="ECO:0000256" key="3">
    <source>
        <dbReference type="ARBA" id="ARBA00022833"/>
    </source>
</evidence>
<feature type="region of interest" description="Disordered" evidence="5">
    <location>
        <begin position="702"/>
        <end position="721"/>
    </location>
</feature>
<feature type="region of interest" description="Disordered" evidence="5">
    <location>
        <begin position="1"/>
        <end position="29"/>
    </location>
</feature>
<name>A0AAV1UPG0_9STRA</name>
<dbReference type="PANTHER" id="PTHR13510">
    <property type="entry name" value="FYVE-FINGER-CONTAINING RAB5 EFFECTOR PROTEIN RABENOSYN-5-RELATED"/>
    <property type="match status" value="1"/>
</dbReference>
<evidence type="ECO:0000256" key="4">
    <source>
        <dbReference type="PROSITE-ProRule" id="PRU00091"/>
    </source>
</evidence>
<feature type="domain" description="FYVE-type" evidence="6">
    <location>
        <begin position="304"/>
        <end position="372"/>
    </location>
</feature>
<dbReference type="InterPro" id="IPR002913">
    <property type="entry name" value="START_lipid-bd_dom"/>
</dbReference>
<feature type="compositionally biased region" description="Acidic residues" evidence="5">
    <location>
        <begin position="783"/>
        <end position="800"/>
    </location>
</feature>
<dbReference type="EMBL" id="CAKLBY020000224">
    <property type="protein sequence ID" value="CAK7936380.1"/>
    <property type="molecule type" value="Genomic_DNA"/>
</dbReference>
<comment type="caution">
    <text evidence="8">The sequence shown here is derived from an EMBL/GenBank/DDBJ whole genome shotgun (WGS) entry which is preliminary data.</text>
</comment>
<sequence>MARRGRAASRAQTLTPSASTSSLGSSPLASYAAPSAASRTWTPLRDNFFQPPPLSARERAYLVRKSCEAAQELVERARSAGGPIAWRHVEKHNDVQVYAGSLRSTATAGAAASMCAVTSVPGTVHEVASLFELGSTRHMKEFARAHREWFYDGVVLHVMAPRTKEKPLHQVTAKWMVAQMPPGLPHRDFCFLECQDKFVDARGRKGWVLGQHSIKLPGCDDLKREFGLVRGSLYHSGFVVVESEERPGHVDVIHLVQLNLKEHTPVPLSLLRARVLFVTQVRNMLRSKRLNEQRYRSDLELVPKKYRSKCGVCKDSFSLLLLRKMNCRKCGEVVCAACSKEFSIENSNFAGTNGGDEVRKLRICMHCFQAITTAPKPTSALVQPAHSSTMSISFLGADNDAGQHATSRVGGRYSDREDEPPKIFLQSMHREKPSRHRMSSTLHMSGFRSDLPHSASRHRTRGEPDVGLHARSQHEQQRDYGRSQNHRESQRLRPSDFRPSQSLSLDDPITRGGDRYTMDVPGLTAAPSFSSSFDRPSTDASQSPLYGITSSSSSDLLVELSSNDTGNFSRLQELSSRERLERLQREDNISRSCNDHRMPDAYMSALQQASRDKHELDMPTPVYQAPSNDFCAYRGTFDDKPVLPPDFGPYESTLDDFDGPPLLDVNALNTTESSIPIDFASMRSPTRSPLTPQRDELNFVRPRERKSERCRESTSSDSSAISIDIDTYEDAPHVATIPSIPEQQQQRGERYRSDFAGIMMSSVAAGPTLHPSRENGIESTHDSDEDSDMSMGASDDEEEGQTIVDFTPVPPRWSDDDNVEETKVQDFSGTLAYPPPSPSSHGAASTTLERPSVVNSSAHWRLEDHTSADIRTTGGVENVSQTNTEAVNGTPITNECQLPRSSVEDLNDRDVHPVHVLSKRSEMQIAGEGECIDGLCNQASEGVLVSRERRLSDSENALVLNMVGGDVHADVRQLNKVIDGGVTAFHQTSSSSRLSDRSPPSPPTTFDAISAADGALPLYEGTPLPLEEESSETLALSNDSHAMTSDEDIVALDNVELEAHHVSLNSRDGFVDRHSQEELNDVSSVTSESTFQTTDYAATGVNVASLAVEDVMEDLVTAGVNKLSV</sequence>